<dbReference type="PANTHER" id="PTHR31865">
    <property type="entry name" value="OSJNBA0071G03.3 PROTEIN"/>
    <property type="match status" value="1"/>
</dbReference>
<dbReference type="PANTHER" id="PTHR31865:SF22">
    <property type="entry name" value="DUF1685 FAMILY PROTEIN"/>
    <property type="match status" value="1"/>
</dbReference>
<keyword evidence="3" id="KW-1185">Reference proteome</keyword>
<organism evidence="2 3">
    <name type="scientific">Hevea brasiliensis</name>
    <name type="common">Para rubber tree</name>
    <name type="synonym">Siphonia brasiliensis</name>
    <dbReference type="NCBI Taxonomy" id="3981"/>
    <lineage>
        <taxon>Eukaryota</taxon>
        <taxon>Viridiplantae</taxon>
        <taxon>Streptophyta</taxon>
        <taxon>Embryophyta</taxon>
        <taxon>Tracheophyta</taxon>
        <taxon>Spermatophyta</taxon>
        <taxon>Magnoliopsida</taxon>
        <taxon>eudicotyledons</taxon>
        <taxon>Gunneridae</taxon>
        <taxon>Pentapetalae</taxon>
        <taxon>rosids</taxon>
        <taxon>fabids</taxon>
        <taxon>Malpighiales</taxon>
        <taxon>Euphorbiaceae</taxon>
        <taxon>Crotonoideae</taxon>
        <taxon>Micrandreae</taxon>
        <taxon>Hevea</taxon>
    </lineage>
</organism>
<dbReference type="Pfam" id="PF07939">
    <property type="entry name" value="DUF1685"/>
    <property type="match status" value="1"/>
</dbReference>
<feature type="compositionally biased region" description="Low complexity" evidence="1">
    <location>
        <begin position="99"/>
        <end position="126"/>
    </location>
</feature>
<dbReference type="InterPro" id="IPR012881">
    <property type="entry name" value="DUF1685"/>
</dbReference>
<name>A0A6A6N178_HEVBR</name>
<feature type="compositionally biased region" description="Polar residues" evidence="1">
    <location>
        <begin position="1"/>
        <end position="11"/>
    </location>
</feature>
<dbReference type="Proteomes" id="UP000467840">
    <property type="component" value="Chromosome 10"/>
</dbReference>
<dbReference type="AlphaFoldDB" id="A0A6A6N178"/>
<comment type="caution">
    <text evidence="2">The sequence shown here is derived from an EMBL/GenBank/DDBJ whole genome shotgun (WGS) entry which is preliminary data.</text>
</comment>
<evidence type="ECO:0000313" key="3">
    <source>
        <dbReference type="Proteomes" id="UP000467840"/>
    </source>
</evidence>
<evidence type="ECO:0000313" key="2">
    <source>
        <dbReference type="EMBL" id="KAF2318408.1"/>
    </source>
</evidence>
<feature type="region of interest" description="Disordered" evidence="1">
    <location>
        <begin position="1"/>
        <end position="23"/>
    </location>
</feature>
<gene>
    <name evidence="2" type="ORF">GH714_006723</name>
</gene>
<accession>A0A6A6N178</accession>
<evidence type="ECO:0000256" key="1">
    <source>
        <dbReference type="SAM" id="MobiDB-lite"/>
    </source>
</evidence>
<dbReference type="EMBL" id="JAAGAX010000003">
    <property type="protein sequence ID" value="KAF2318408.1"/>
    <property type="molecule type" value="Genomic_DNA"/>
</dbReference>
<reference evidence="2 3" key="1">
    <citation type="journal article" date="2020" name="Mol. Plant">
        <title>The Chromosome-Based Rubber Tree Genome Provides New Insights into Spurge Genome Evolution and Rubber Biosynthesis.</title>
        <authorList>
            <person name="Liu J."/>
            <person name="Shi C."/>
            <person name="Shi C.C."/>
            <person name="Li W."/>
            <person name="Zhang Q.J."/>
            <person name="Zhang Y."/>
            <person name="Li K."/>
            <person name="Lu H.F."/>
            <person name="Shi C."/>
            <person name="Zhu S.T."/>
            <person name="Xiao Z.Y."/>
            <person name="Nan H."/>
            <person name="Yue Y."/>
            <person name="Zhu X.G."/>
            <person name="Wu Y."/>
            <person name="Hong X.N."/>
            <person name="Fan G.Y."/>
            <person name="Tong Y."/>
            <person name="Zhang D."/>
            <person name="Mao C.L."/>
            <person name="Liu Y.L."/>
            <person name="Hao S.J."/>
            <person name="Liu W.Q."/>
            <person name="Lv M.Q."/>
            <person name="Zhang H.B."/>
            <person name="Liu Y."/>
            <person name="Hu-Tang G.R."/>
            <person name="Wang J.P."/>
            <person name="Wang J.H."/>
            <person name="Sun Y.H."/>
            <person name="Ni S.B."/>
            <person name="Chen W.B."/>
            <person name="Zhang X.C."/>
            <person name="Jiao Y.N."/>
            <person name="Eichler E.E."/>
            <person name="Li G.H."/>
            <person name="Liu X."/>
            <person name="Gao L.Z."/>
        </authorList>
    </citation>
    <scope>NUCLEOTIDE SEQUENCE [LARGE SCALE GENOMIC DNA]</scope>
    <source>
        <strain evidence="3">cv. GT1</strain>
        <tissue evidence="2">Leaf</tissue>
    </source>
</reference>
<protein>
    <submittedName>
        <fullName evidence="2">Uncharacterized protein</fullName>
    </submittedName>
</protein>
<sequence length="157" mass="17421">MSNIQAPQSQLRPLYKQRSWSPDTGKEELWLRRKSIHGEGHRLIRSKSVSVTDEDLEELKACIDLGFGFGPDSPELDPKLSDVLPGLRFYCAVNKQYSNGFSRSSSSSSIFSDSDSDASSGSSIFDLGDDPETVKTRLKQWARVVAFSVQQNSGKSE</sequence>
<proteinExistence type="predicted"/>
<feature type="region of interest" description="Disordered" evidence="1">
    <location>
        <begin position="99"/>
        <end position="130"/>
    </location>
</feature>